<dbReference type="Gramene" id="LPERR05G00630.2">
    <property type="protein sequence ID" value="LPERR05G00630.2"/>
    <property type="gene ID" value="LPERR05G00630"/>
</dbReference>
<dbReference type="Proteomes" id="UP000032180">
    <property type="component" value="Chromosome 5"/>
</dbReference>
<name>A0A0D9WBX0_9ORYZ</name>
<protein>
    <submittedName>
        <fullName evidence="2">Uncharacterized protein</fullName>
    </submittedName>
</protein>
<dbReference type="EnsemblPlants" id="LPERR05G00630.2">
    <property type="protein sequence ID" value="LPERR05G00630.2"/>
    <property type="gene ID" value="LPERR05G00630"/>
</dbReference>
<reference evidence="2" key="3">
    <citation type="submission" date="2015-04" db="UniProtKB">
        <authorList>
            <consortium name="EnsemblPlants"/>
        </authorList>
    </citation>
    <scope>IDENTIFICATION</scope>
</reference>
<proteinExistence type="predicted"/>
<keyword evidence="3" id="KW-1185">Reference proteome</keyword>
<organism evidence="2 3">
    <name type="scientific">Leersia perrieri</name>
    <dbReference type="NCBI Taxonomy" id="77586"/>
    <lineage>
        <taxon>Eukaryota</taxon>
        <taxon>Viridiplantae</taxon>
        <taxon>Streptophyta</taxon>
        <taxon>Embryophyta</taxon>
        <taxon>Tracheophyta</taxon>
        <taxon>Spermatophyta</taxon>
        <taxon>Magnoliopsida</taxon>
        <taxon>Liliopsida</taxon>
        <taxon>Poales</taxon>
        <taxon>Poaceae</taxon>
        <taxon>BOP clade</taxon>
        <taxon>Oryzoideae</taxon>
        <taxon>Oryzeae</taxon>
        <taxon>Oryzinae</taxon>
        <taxon>Leersia</taxon>
    </lineage>
</organism>
<evidence type="ECO:0000313" key="3">
    <source>
        <dbReference type="Proteomes" id="UP000032180"/>
    </source>
</evidence>
<accession>A0A0D9WBX0</accession>
<evidence type="ECO:0000256" key="1">
    <source>
        <dbReference type="SAM" id="MobiDB-lite"/>
    </source>
</evidence>
<dbReference type="AlphaFoldDB" id="A0A0D9WBX0"/>
<evidence type="ECO:0000313" key="2">
    <source>
        <dbReference type="EnsemblPlants" id="LPERR05G00630.2"/>
    </source>
</evidence>
<feature type="region of interest" description="Disordered" evidence="1">
    <location>
        <begin position="40"/>
        <end position="93"/>
    </location>
</feature>
<reference evidence="2 3" key="1">
    <citation type="submission" date="2012-08" db="EMBL/GenBank/DDBJ databases">
        <title>Oryza genome evolution.</title>
        <authorList>
            <person name="Wing R.A."/>
        </authorList>
    </citation>
    <scope>NUCLEOTIDE SEQUENCE</scope>
</reference>
<feature type="compositionally biased region" description="Basic and acidic residues" evidence="1">
    <location>
        <begin position="80"/>
        <end position="93"/>
    </location>
</feature>
<sequence>MLPNALTHSRSGPYELMLAATPARLRRWVGLRLATLRTGEREREEAVVAAGRQLSPSRGSGWAGAGTLSEARQTSYGRTETGKERDITRQTRQ</sequence>
<reference evidence="3" key="2">
    <citation type="submission" date="2013-12" db="EMBL/GenBank/DDBJ databases">
        <authorList>
            <person name="Yu Y."/>
            <person name="Lee S."/>
            <person name="de Baynast K."/>
            <person name="Wissotski M."/>
            <person name="Liu L."/>
            <person name="Talag J."/>
            <person name="Goicoechea J."/>
            <person name="Angelova A."/>
            <person name="Jetty R."/>
            <person name="Kudrna D."/>
            <person name="Golser W."/>
            <person name="Rivera L."/>
            <person name="Zhang J."/>
            <person name="Wing R."/>
        </authorList>
    </citation>
    <scope>NUCLEOTIDE SEQUENCE</scope>
</reference>
<dbReference type="HOGENOM" id="CLU_2402854_0_0_1"/>